<organism evidence="1 2">
    <name type="scientific">Zingiber officinale</name>
    <name type="common">Ginger</name>
    <name type="synonym">Amomum zingiber</name>
    <dbReference type="NCBI Taxonomy" id="94328"/>
    <lineage>
        <taxon>Eukaryota</taxon>
        <taxon>Viridiplantae</taxon>
        <taxon>Streptophyta</taxon>
        <taxon>Embryophyta</taxon>
        <taxon>Tracheophyta</taxon>
        <taxon>Spermatophyta</taxon>
        <taxon>Magnoliopsida</taxon>
        <taxon>Liliopsida</taxon>
        <taxon>Zingiberales</taxon>
        <taxon>Zingiberaceae</taxon>
        <taxon>Zingiber</taxon>
    </lineage>
</organism>
<evidence type="ECO:0000313" key="1">
    <source>
        <dbReference type="EMBL" id="KAG6492737.1"/>
    </source>
</evidence>
<gene>
    <name evidence="1" type="ORF">ZIOFF_047702</name>
</gene>
<evidence type="ECO:0000313" key="2">
    <source>
        <dbReference type="Proteomes" id="UP000734854"/>
    </source>
</evidence>
<dbReference type="EMBL" id="JACMSC010000013">
    <property type="protein sequence ID" value="KAG6492737.1"/>
    <property type="molecule type" value="Genomic_DNA"/>
</dbReference>
<dbReference type="Proteomes" id="UP000734854">
    <property type="component" value="Unassembled WGS sequence"/>
</dbReference>
<sequence>MAFNPLVIILKENKLTGPNYIDWKSNLDIVLTAKEYKFVVLEVCPSMPDNDSSEEEIERHRKWVKADEMARCYILASMSNVLQHQHQTLPTAYDMMFNLKELFGHQNWAARQETMRNLMTTTMTEGTPMRDHIL</sequence>
<accession>A0A8J5KR78</accession>
<dbReference type="Pfam" id="PF14223">
    <property type="entry name" value="Retrotran_gag_2"/>
    <property type="match status" value="1"/>
</dbReference>
<dbReference type="AlphaFoldDB" id="A0A8J5KR78"/>
<protein>
    <submittedName>
        <fullName evidence="1">Uncharacterized protein</fullName>
    </submittedName>
</protein>
<comment type="caution">
    <text evidence="1">The sequence shown here is derived from an EMBL/GenBank/DDBJ whole genome shotgun (WGS) entry which is preliminary data.</text>
</comment>
<reference evidence="1 2" key="1">
    <citation type="submission" date="2020-08" db="EMBL/GenBank/DDBJ databases">
        <title>Plant Genome Project.</title>
        <authorList>
            <person name="Zhang R.-G."/>
        </authorList>
    </citation>
    <scope>NUCLEOTIDE SEQUENCE [LARGE SCALE GENOMIC DNA]</scope>
    <source>
        <tissue evidence="1">Rhizome</tissue>
    </source>
</reference>
<name>A0A8J5KR78_ZINOF</name>
<keyword evidence="2" id="KW-1185">Reference proteome</keyword>
<proteinExistence type="predicted"/>